<name>A0A094S239_9ZZZZ</name>
<evidence type="ECO:0000256" key="1">
    <source>
        <dbReference type="ARBA" id="ARBA00022729"/>
    </source>
</evidence>
<dbReference type="PROSITE" id="PS51257">
    <property type="entry name" value="PROKAR_LIPOPROTEIN"/>
    <property type="match status" value="1"/>
</dbReference>
<sequence>MKKLPLVVLSLVSLLATSCGGNSDQNLSDTSVVDQNIGMYAGPVGDSEKSLNVLAWPGYAEDGSTDPVIDWVSPFEKNTGCEVNVKEFNSSQEAINLMKVGGYDLVSAPSEISYGLIELNKVQPINIYLLDNYAGIFDDLKERSWNSVEGSIYGVAQGRGANLFMYNKNDINNQVISWDMILNPEKTISTNISMHDSALTIAIAAIYLKETRPELGITNPYALSKAQFDEVIKLLTIQKPLVTNYWADYLADLEAVKTNKVDMGMSWQATINEVNKDGEIFSGTKPIEGTTGWVNSWMIANSTQSINCAYKWIDWMISPQTNALTSEWFGEAPVNKDACDLTADKNHCAAFKALEETFWEDIYYWDYPRTLCLDGRTDIACIGYDDWFLRWTNFRSS</sequence>
<evidence type="ECO:0000313" key="2">
    <source>
        <dbReference type="EMBL" id="KGA11748.1"/>
    </source>
</evidence>
<comment type="caution">
    <text evidence="2">The sequence shown here is derived from an EMBL/GenBank/DDBJ whole genome shotgun (WGS) entry which is preliminary data.</text>
</comment>
<keyword evidence="1" id="KW-0732">Signal</keyword>
<gene>
    <name evidence="2" type="ORF">GM51_22325</name>
</gene>
<organism evidence="2">
    <name type="scientific">freshwater metagenome</name>
    <dbReference type="NCBI Taxonomy" id="449393"/>
    <lineage>
        <taxon>unclassified sequences</taxon>
        <taxon>metagenomes</taxon>
        <taxon>ecological metagenomes</taxon>
    </lineage>
</organism>
<dbReference type="AlphaFoldDB" id="A0A094S239"/>
<dbReference type="PANTHER" id="PTHR30222">
    <property type="entry name" value="SPERMIDINE/PUTRESCINE-BINDING PERIPLASMIC PROTEIN"/>
    <property type="match status" value="1"/>
</dbReference>
<proteinExistence type="predicted"/>
<reference evidence="2" key="1">
    <citation type="submission" date="2014-06" db="EMBL/GenBank/DDBJ databases">
        <title>Key roles for freshwater Actinobacteria revealed by deep metagenomic sequencing.</title>
        <authorList>
            <person name="Ghai R."/>
            <person name="Mizuno C.M."/>
            <person name="Picazo A."/>
            <person name="Camacho A."/>
            <person name="Rodriguez-Valera F."/>
        </authorList>
    </citation>
    <scope>NUCLEOTIDE SEQUENCE</scope>
</reference>
<protein>
    <recommendedName>
        <fullName evidence="3">Spermidine/putrescine ABC transporter substrate-binding protein</fullName>
    </recommendedName>
</protein>
<dbReference type="Gene3D" id="3.40.190.10">
    <property type="entry name" value="Periplasmic binding protein-like II"/>
    <property type="match status" value="2"/>
</dbReference>
<accession>A0A094S239</accession>
<dbReference type="PANTHER" id="PTHR30222:SF18">
    <property type="entry name" value="BIFUNCTIONAL POLYHYDROXYBUTYRATE SYNTHASE _ ABC TRANSPORTER PERIPLASMIC BINDING PROTEIN-RELATED"/>
    <property type="match status" value="1"/>
</dbReference>
<evidence type="ECO:0008006" key="3">
    <source>
        <dbReference type="Google" id="ProtNLM"/>
    </source>
</evidence>
<dbReference type="InterPro" id="IPR006059">
    <property type="entry name" value="SBP"/>
</dbReference>
<dbReference type="EMBL" id="JNSL01000230">
    <property type="protein sequence ID" value="KGA11748.1"/>
    <property type="molecule type" value="Genomic_DNA"/>
</dbReference>
<dbReference type="SUPFAM" id="SSF53850">
    <property type="entry name" value="Periplasmic binding protein-like II"/>
    <property type="match status" value="1"/>
</dbReference>
<dbReference type="Pfam" id="PF13416">
    <property type="entry name" value="SBP_bac_8"/>
    <property type="match status" value="1"/>
</dbReference>